<keyword evidence="4 6" id="KW-1133">Transmembrane helix</keyword>
<evidence type="ECO:0000256" key="4">
    <source>
        <dbReference type="ARBA" id="ARBA00022989"/>
    </source>
</evidence>
<evidence type="ECO:0000259" key="7">
    <source>
        <dbReference type="Pfam" id="PF03799"/>
    </source>
</evidence>
<evidence type="ECO:0000256" key="5">
    <source>
        <dbReference type="ARBA" id="ARBA00023306"/>
    </source>
</evidence>
<protein>
    <submittedName>
        <fullName evidence="8">Cell division protein FtsQ/DivIB</fullName>
    </submittedName>
</protein>
<evidence type="ECO:0000256" key="2">
    <source>
        <dbReference type="ARBA" id="ARBA00022618"/>
    </source>
</evidence>
<keyword evidence="3 6" id="KW-0812">Transmembrane</keyword>
<keyword evidence="6" id="KW-0472">Membrane</keyword>
<evidence type="ECO:0000313" key="8">
    <source>
        <dbReference type="EMBL" id="XBX76113.1"/>
    </source>
</evidence>
<keyword evidence="1" id="KW-1003">Cell membrane</keyword>
<keyword evidence="5" id="KW-0131">Cell cycle</keyword>
<dbReference type="Gene3D" id="3.40.50.10960">
    <property type="match status" value="1"/>
</dbReference>
<dbReference type="AlphaFoldDB" id="A0AAU7VQ71"/>
<name>A0AAU7VQ71_9FIRM</name>
<feature type="transmembrane region" description="Helical" evidence="6">
    <location>
        <begin position="35"/>
        <end position="57"/>
    </location>
</feature>
<evidence type="ECO:0000256" key="6">
    <source>
        <dbReference type="SAM" id="Phobius"/>
    </source>
</evidence>
<evidence type="ECO:0000256" key="1">
    <source>
        <dbReference type="ARBA" id="ARBA00022475"/>
    </source>
</evidence>
<proteinExistence type="predicted"/>
<dbReference type="PANTHER" id="PTHR37820:SF1">
    <property type="entry name" value="CELL DIVISION PROTEIN FTSQ"/>
    <property type="match status" value="1"/>
</dbReference>
<keyword evidence="2 8" id="KW-0132">Cell division</keyword>
<dbReference type="GO" id="GO:0051301">
    <property type="term" value="P:cell division"/>
    <property type="evidence" value="ECO:0007669"/>
    <property type="project" value="UniProtKB-KW"/>
</dbReference>
<reference evidence="8" key="1">
    <citation type="journal article" date="2013" name="Extremophiles">
        <title>Proteinivorax tanatarense gen. nov., sp. nov., an anaerobic, haloalkaliphilic, proteolytic bacterium isolated from a decaying algal bloom, and proposal of Proteinivoraceae fam. nov.</title>
        <authorList>
            <person name="Kevbrin V."/>
            <person name="Boltyanskaya Y."/>
            <person name="Zhilina T."/>
            <person name="Kolganova T."/>
            <person name="Lavrentjeva E."/>
            <person name="Kuznetsov B."/>
        </authorList>
    </citation>
    <scope>NUCLEOTIDE SEQUENCE</scope>
    <source>
        <strain evidence="8">Z-910T</strain>
    </source>
</reference>
<feature type="domain" description="Cell division protein FtsQ/DivIB C-terminal" evidence="7">
    <location>
        <begin position="142"/>
        <end position="247"/>
    </location>
</feature>
<evidence type="ECO:0000256" key="3">
    <source>
        <dbReference type="ARBA" id="ARBA00022692"/>
    </source>
</evidence>
<sequence length="259" mass="29586">MLNKKTNKRNVVELTHKHSFRKLELEKKKARRLKIFKSSVSIIAIILLISLSIYAFLNSPLALITDIEVQGNFLLDKQEILDTLPKVGQANFYAKRNGYYEEILNDEVFIKEFTVDRNIFHRTVIIDITERTPLFKTVYNDEVHLVCIEGVILPNIKEHPVPYITGIENSEQIPGLVEALSELDEEFVETISEINITKPNKVQMQTVDNFTITVGTLDRLTNKRALEASQLMDLKKNKGKEGVIDIRGREVTYSPSGGE</sequence>
<accession>A0AAU7VQ71</accession>
<dbReference type="RefSeq" id="WP_350344847.1">
    <property type="nucleotide sequence ID" value="NZ_CP158367.1"/>
</dbReference>
<dbReference type="InterPro" id="IPR050487">
    <property type="entry name" value="FtsQ_DivIB"/>
</dbReference>
<dbReference type="GO" id="GO:0005886">
    <property type="term" value="C:plasma membrane"/>
    <property type="evidence" value="ECO:0007669"/>
    <property type="project" value="TreeGrafter"/>
</dbReference>
<dbReference type="Pfam" id="PF03799">
    <property type="entry name" value="FtsQ_DivIB_C"/>
    <property type="match status" value="1"/>
</dbReference>
<gene>
    <name evidence="8" type="ORF">PRVXT_001289</name>
</gene>
<dbReference type="EMBL" id="CP158367">
    <property type="protein sequence ID" value="XBX76113.1"/>
    <property type="molecule type" value="Genomic_DNA"/>
</dbReference>
<dbReference type="InterPro" id="IPR005548">
    <property type="entry name" value="Cell_div_FtsQ/DivIB_C"/>
</dbReference>
<reference evidence="8" key="2">
    <citation type="submission" date="2024-06" db="EMBL/GenBank/DDBJ databases">
        <authorList>
            <person name="Petrova K.O."/>
            <person name="Toshchakov S.V."/>
            <person name="Boltjanskaja Y.V."/>
            <person name="Kevbrin V."/>
        </authorList>
    </citation>
    <scope>NUCLEOTIDE SEQUENCE</scope>
    <source>
        <strain evidence="8">Z-910T</strain>
    </source>
</reference>
<organism evidence="8">
    <name type="scientific">Proteinivorax tanatarense</name>
    <dbReference type="NCBI Taxonomy" id="1260629"/>
    <lineage>
        <taxon>Bacteria</taxon>
        <taxon>Bacillati</taxon>
        <taxon>Bacillota</taxon>
        <taxon>Clostridia</taxon>
        <taxon>Eubacteriales</taxon>
        <taxon>Proteinivoracaceae</taxon>
        <taxon>Proteinivorax</taxon>
    </lineage>
</organism>
<dbReference type="PANTHER" id="PTHR37820">
    <property type="entry name" value="CELL DIVISION PROTEIN DIVIB"/>
    <property type="match status" value="1"/>
</dbReference>